<dbReference type="InterPro" id="IPR015422">
    <property type="entry name" value="PyrdxlP-dep_Trfase_small"/>
</dbReference>
<dbReference type="PANTHER" id="PTHR43713:SF3">
    <property type="entry name" value="GLUTAMATE-1-SEMIALDEHYDE 2,1-AMINOMUTASE 1, CHLOROPLASTIC-RELATED"/>
    <property type="match status" value="1"/>
</dbReference>
<keyword evidence="4" id="KW-0413">Isomerase</keyword>
<gene>
    <name evidence="4" type="ORF">BKA15_001175</name>
</gene>
<dbReference type="Pfam" id="PF00202">
    <property type="entry name" value="Aminotran_3"/>
    <property type="match status" value="1"/>
</dbReference>
<dbReference type="Gene3D" id="3.40.640.10">
    <property type="entry name" value="Type I PLP-dependent aspartate aminotransferase-like (Major domain)"/>
    <property type="match status" value="1"/>
</dbReference>
<evidence type="ECO:0000256" key="2">
    <source>
        <dbReference type="ARBA" id="ARBA00022898"/>
    </source>
</evidence>
<name>A0A7Y9I4F2_9ACTN</name>
<proteinExistence type="inferred from homology"/>
<evidence type="ECO:0000256" key="3">
    <source>
        <dbReference type="RuleBase" id="RU003560"/>
    </source>
</evidence>
<organism evidence="4 5">
    <name type="scientific">Microlunatus parietis</name>
    <dbReference type="NCBI Taxonomy" id="682979"/>
    <lineage>
        <taxon>Bacteria</taxon>
        <taxon>Bacillati</taxon>
        <taxon>Actinomycetota</taxon>
        <taxon>Actinomycetes</taxon>
        <taxon>Propionibacteriales</taxon>
        <taxon>Propionibacteriaceae</taxon>
        <taxon>Microlunatus</taxon>
    </lineage>
</organism>
<dbReference type="EMBL" id="JACCBU010000001">
    <property type="protein sequence ID" value="NYE69846.1"/>
    <property type="molecule type" value="Genomic_DNA"/>
</dbReference>
<accession>A0A7Y9I4F2</accession>
<evidence type="ECO:0000313" key="5">
    <source>
        <dbReference type="Proteomes" id="UP000569914"/>
    </source>
</evidence>
<dbReference type="GO" id="GO:0030170">
    <property type="term" value="F:pyridoxal phosphate binding"/>
    <property type="evidence" value="ECO:0007669"/>
    <property type="project" value="InterPro"/>
</dbReference>
<dbReference type="SUPFAM" id="SSF53383">
    <property type="entry name" value="PLP-dependent transferases"/>
    <property type="match status" value="1"/>
</dbReference>
<comment type="caution">
    <text evidence="4">The sequence shown here is derived from an EMBL/GenBank/DDBJ whole genome shotgun (WGS) entry which is preliminary data.</text>
</comment>
<sequence>MTRSTESASPDDRSDWGMRFDRIMPFGSSTSSKRARLTPEEPTVIVRGDGCRVVDDQDREFIDFRNSLGPVTLGYRFPAIDQAIRDQLDRGIVFGHPHPIECEVAERFCDLVPGMEQARFLKTGGEAIAAAIRIARAHTGRERIIQVGYNGWLNSLGGGGVVLPGQAGAVAGVPKALSELHHPAGWNDVAGVERILAEHPGEVAAIVVAADYAGIGAGWRFYPALRRLADDHGTLLIFDEIVTGFRIAIGGVTEYFGVHPDLAVFGKGIANGMPISVYAGRRDVMAACGPGGAVISSTFGGETLSLAAARAAMEVYVEQEVVGYLWREGERFWGQVDRLLADQGVPITIKGYSPCPAFVAAEDAPAGVLDRFFRAAYRHGVSLYTISYVNFSHRPADLDEARDRLARAAADVAAELAGTPVVEGARS</sequence>
<dbReference type="InterPro" id="IPR005814">
    <property type="entry name" value="Aminotrans_3"/>
</dbReference>
<dbReference type="RefSeq" id="WP_179748881.1">
    <property type="nucleotide sequence ID" value="NZ_JACCBU010000001.1"/>
</dbReference>
<dbReference type="InterPro" id="IPR049704">
    <property type="entry name" value="Aminotrans_3_PPA_site"/>
</dbReference>
<comment type="similarity">
    <text evidence="3">Belongs to the class-III pyridoxal-phosphate-dependent aminotransferase family.</text>
</comment>
<dbReference type="GO" id="GO:0008483">
    <property type="term" value="F:transaminase activity"/>
    <property type="evidence" value="ECO:0007669"/>
    <property type="project" value="InterPro"/>
</dbReference>
<reference evidence="4 5" key="1">
    <citation type="submission" date="2020-07" db="EMBL/GenBank/DDBJ databases">
        <title>Sequencing the genomes of 1000 actinobacteria strains.</title>
        <authorList>
            <person name="Klenk H.-P."/>
        </authorList>
    </citation>
    <scope>NUCLEOTIDE SEQUENCE [LARGE SCALE GENOMIC DNA]</scope>
    <source>
        <strain evidence="4 5">DSM 22083</strain>
    </source>
</reference>
<protein>
    <submittedName>
        <fullName evidence="4">Glutamate-1-semialdehyde 2,1-aminomutase</fullName>
        <ecNumber evidence="4">5.4.3.8</ecNumber>
    </submittedName>
</protein>
<evidence type="ECO:0000313" key="4">
    <source>
        <dbReference type="EMBL" id="NYE69846.1"/>
    </source>
</evidence>
<dbReference type="InterPro" id="IPR015424">
    <property type="entry name" value="PyrdxlP-dep_Trfase"/>
</dbReference>
<dbReference type="PROSITE" id="PS00600">
    <property type="entry name" value="AA_TRANSFER_CLASS_3"/>
    <property type="match status" value="1"/>
</dbReference>
<dbReference type="PANTHER" id="PTHR43713">
    <property type="entry name" value="GLUTAMATE-1-SEMIALDEHYDE 2,1-AMINOMUTASE"/>
    <property type="match status" value="1"/>
</dbReference>
<evidence type="ECO:0000256" key="1">
    <source>
        <dbReference type="ARBA" id="ARBA00001933"/>
    </source>
</evidence>
<keyword evidence="5" id="KW-1185">Reference proteome</keyword>
<keyword evidence="2 3" id="KW-0663">Pyridoxal phosphate</keyword>
<dbReference type="AlphaFoldDB" id="A0A7Y9I4F2"/>
<dbReference type="GO" id="GO:0042286">
    <property type="term" value="F:glutamate-1-semialdehyde 2,1-aminomutase activity"/>
    <property type="evidence" value="ECO:0007669"/>
    <property type="project" value="UniProtKB-EC"/>
</dbReference>
<comment type="cofactor">
    <cofactor evidence="1">
        <name>pyridoxal 5'-phosphate</name>
        <dbReference type="ChEBI" id="CHEBI:597326"/>
    </cofactor>
</comment>
<dbReference type="Proteomes" id="UP000569914">
    <property type="component" value="Unassembled WGS sequence"/>
</dbReference>
<dbReference type="Gene3D" id="3.90.1150.10">
    <property type="entry name" value="Aspartate Aminotransferase, domain 1"/>
    <property type="match status" value="1"/>
</dbReference>
<dbReference type="InterPro" id="IPR015421">
    <property type="entry name" value="PyrdxlP-dep_Trfase_major"/>
</dbReference>
<dbReference type="EC" id="5.4.3.8" evidence="4"/>